<dbReference type="HOGENOM" id="CLU_3170600_0_0_4"/>
<dbReference type="AlphaFoldDB" id="F2BD09"/>
<organism evidence="1 2">
    <name type="scientific">Neisseria bacilliformis ATCC BAA-1200</name>
    <dbReference type="NCBI Taxonomy" id="888742"/>
    <lineage>
        <taxon>Bacteria</taxon>
        <taxon>Pseudomonadati</taxon>
        <taxon>Pseudomonadota</taxon>
        <taxon>Betaproteobacteria</taxon>
        <taxon>Neisseriales</taxon>
        <taxon>Neisseriaceae</taxon>
        <taxon>Neisseria</taxon>
    </lineage>
</organism>
<sequence length="47" mass="5481">MPRLHGGVCDAQKKRHAALRLYCFLKRHFNIKKRFVQCALRRAAEAA</sequence>
<dbReference type="EMBL" id="AFAY01000031">
    <property type="protein sequence ID" value="EGF10685.1"/>
    <property type="molecule type" value="Genomic_DNA"/>
</dbReference>
<comment type="caution">
    <text evidence="1">The sequence shown here is derived from an EMBL/GenBank/DDBJ whole genome shotgun (WGS) entry which is preliminary data.</text>
</comment>
<reference evidence="1 2" key="1">
    <citation type="submission" date="2011-02" db="EMBL/GenBank/DDBJ databases">
        <authorList>
            <person name="Muzny D."/>
            <person name="Qin X."/>
            <person name="Deng J."/>
            <person name="Jiang H."/>
            <person name="Liu Y."/>
            <person name="Qu J."/>
            <person name="Song X.-Z."/>
            <person name="Zhang L."/>
            <person name="Thornton R."/>
            <person name="Coyle M."/>
            <person name="Francisco L."/>
            <person name="Jackson L."/>
            <person name="Javaid M."/>
            <person name="Korchina V."/>
            <person name="Kovar C."/>
            <person name="Mata R."/>
            <person name="Mathew T."/>
            <person name="Ngo R."/>
            <person name="Nguyen L."/>
            <person name="Nguyen N."/>
            <person name="Okwuonu G."/>
            <person name="Ongeri F."/>
            <person name="Pham C."/>
            <person name="Simmons D."/>
            <person name="Wilczek-Boney K."/>
            <person name="Hale W."/>
            <person name="Jakkamsetti A."/>
            <person name="Pham P."/>
            <person name="Ruth R."/>
            <person name="San Lucas F."/>
            <person name="Warren J."/>
            <person name="Zhang J."/>
            <person name="Zhao Z."/>
            <person name="Zhou C."/>
            <person name="Zhu D."/>
            <person name="Lee S."/>
            <person name="Bess C."/>
            <person name="Blankenburg K."/>
            <person name="Forbes L."/>
            <person name="Fu Q."/>
            <person name="Gubbala S."/>
            <person name="Hirani K."/>
            <person name="Jayaseelan J.C."/>
            <person name="Lara F."/>
            <person name="Munidasa M."/>
            <person name="Palculict T."/>
            <person name="Patil S."/>
            <person name="Pu L.-L."/>
            <person name="Saada N."/>
            <person name="Tang L."/>
            <person name="Weissenberger G."/>
            <person name="Zhu Y."/>
            <person name="Hemphill L."/>
            <person name="Shang Y."/>
            <person name="Youmans B."/>
            <person name="Ayvaz T."/>
            <person name="Ross M."/>
            <person name="Santibanez J."/>
            <person name="Aqrawi P."/>
            <person name="Gross S."/>
            <person name="Joshi V."/>
            <person name="Fowler G."/>
            <person name="Nazareth L."/>
            <person name="Reid J."/>
            <person name="Worley K."/>
            <person name="Petrosino J."/>
            <person name="Highlander S."/>
            <person name="Gibbs R."/>
        </authorList>
    </citation>
    <scope>NUCLEOTIDE SEQUENCE [LARGE SCALE GENOMIC DNA]</scope>
    <source>
        <strain evidence="1 2">ATCC BAA-1200</strain>
    </source>
</reference>
<gene>
    <name evidence="1" type="ORF">HMPREF9123_1566</name>
</gene>
<name>F2BD09_9NEIS</name>
<keyword evidence="2" id="KW-1185">Reference proteome</keyword>
<protein>
    <submittedName>
        <fullName evidence="1">Uncharacterized protein</fullName>
    </submittedName>
</protein>
<evidence type="ECO:0000313" key="2">
    <source>
        <dbReference type="Proteomes" id="UP000004105"/>
    </source>
</evidence>
<evidence type="ECO:0000313" key="1">
    <source>
        <dbReference type="EMBL" id="EGF10685.1"/>
    </source>
</evidence>
<accession>F2BD09</accession>
<proteinExistence type="predicted"/>
<dbReference type="Proteomes" id="UP000004105">
    <property type="component" value="Unassembled WGS sequence"/>
</dbReference>